<protein>
    <submittedName>
        <fullName evidence="1">Uncharacterized protein</fullName>
    </submittedName>
</protein>
<evidence type="ECO:0000313" key="2">
    <source>
        <dbReference type="Proteomes" id="UP001464387"/>
    </source>
</evidence>
<sequence length="70" mass="7936">MANWRDYRACMIQRYKPCREPGGTWTVDDAITGRHAEMGSRTIVGMNQHDAEELADLLNGLNAQRQEAKS</sequence>
<dbReference type="Proteomes" id="UP001464387">
    <property type="component" value="Unassembled WGS sequence"/>
</dbReference>
<organism evidence="1 2">
    <name type="scientific">Mesorhizobium opportunistum</name>
    <dbReference type="NCBI Taxonomy" id="593909"/>
    <lineage>
        <taxon>Bacteria</taxon>
        <taxon>Pseudomonadati</taxon>
        <taxon>Pseudomonadota</taxon>
        <taxon>Alphaproteobacteria</taxon>
        <taxon>Hyphomicrobiales</taxon>
        <taxon>Phyllobacteriaceae</taxon>
        <taxon>Mesorhizobium</taxon>
    </lineage>
</organism>
<dbReference type="RefSeq" id="WP_287269610.1">
    <property type="nucleotide sequence ID" value="NZ_JAMYMY010000011.1"/>
</dbReference>
<comment type="caution">
    <text evidence="1">The sequence shown here is derived from an EMBL/GenBank/DDBJ whole genome shotgun (WGS) entry which is preliminary data.</text>
</comment>
<name>A0ABV1YJ61_9HYPH</name>
<dbReference type="EMBL" id="JAMYPJ010000028">
    <property type="protein sequence ID" value="MER8935166.1"/>
    <property type="molecule type" value="Genomic_DNA"/>
</dbReference>
<keyword evidence="2" id="KW-1185">Reference proteome</keyword>
<gene>
    <name evidence="1" type="ORF">NKI33_19570</name>
</gene>
<reference evidence="1 2" key="1">
    <citation type="journal article" date="2024" name="Proc. Natl. Acad. Sci. U.S.A.">
        <title>The evolutionary genomics of adaptation to stress in wild rhizobium bacteria.</title>
        <authorList>
            <person name="Kehlet-Delgado H."/>
            <person name="Montoya A.P."/>
            <person name="Jensen K.T."/>
            <person name="Wendlandt C.E."/>
            <person name="Dexheimer C."/>
            <person name="Roberts M."/>
            <person name="Torres Martinez L."/>
            <person name="Friesen M.L."/>
            <person name="Griffitts J.S."/>
            <person name="Porter S.S."/>
        </authorList>
    </citation>
    <scope>NUCLEOTIDE SEQUENCE [LARGE SCALE GENOMIC DNA]</scope>
    <source>
        <strain evidence="1 2">M0729</strain>
    </source>
</reference>
<evidence type="ECO:0000313" key="1">
    <source>
        <dbReference type="EMBL" id="MER8935166.1"/>
    </source>
</evidence>
<accession>A0ABV1YJ61</accession>
<proteinExistence type="predicted"/>